<dbReference type="GO" id="GO:0005856">
    <property type="term" value="C:cytoskeleton"/>
    <property type="evidence" value="ECO:0007669"/>
    <property type="project" value="TreeGrafter"/>
</dbReference>
<dbReference type="Proteomes" id="UP001295684">
    <property type="component" value="Unassembled WGS sequence"/>
</dbReference>
<keyword evidence="4" id="KW-1185">Reference proteome</keyword>
<dbReference type="EMBL" id="CAMPGE010000433">
    <property type="protein sequence ID" value="CAI2359180.1"/>
    <property type="molecule type" value="Genomic_DNA"/>
</dbReference>
<comment type="caution">
    <text evidence="3">The sequence shown here is derived from an EMBL/GenBank/DDBJ whole genome shotgun (WGS) entry which is preliminary data.</text>
</comment>
<evidence type="ECO:0000256" key="2">
    <source>
        <dbReference type="SAM" id="MobiDB-lite"/>
    </source>
</evidence>
<protein>
    <submittedName>
        <fullName evidence="3">Uncharacterized protein</fullName>
    </submittedName>
</protein>
<feature type="coiled-coil region" evidence="1">
    <location>
        <begin position="387"/>
        <end position="464"/>
    </location>
</feature>
<proteinExistence type="predicted"/>
<feature type="compositionally biased region" description="Basic residues" evidence="2">
    <location>
        <begin position="48"/>
        <end position="63"/>
    </location>
</feature>
<accession>A0AAD1U0N9</accession>
<dbReference type="AlphaFoldDB" id="A0AAD1U0N9"/>
<dbReference type="SUPFAM" id="SSF57997">
    <property type="entry name" value="Tropomyosin"/>
    <property type="match status" value="1"/>
</dbReference>
<sequence>MYSSSKATCKKSQRTVSTPKAMEAKKFRKGCKVCIQCKTKEFKGILKTARKRRRSNSSRKHSLQKSSEKPINARIVTSSETQETYVKTHDFKIFTPRKAELLDSSTQVHEKDLGLDTFATEIENNKTKFVSLIEGIVGNMSKEYESMIKEKEKYSHIIQKIDPSTYITQIDQLKSINGIQSERISTLEAQNSSLAQKLEACSREIETFDNQLALKNQEISNYKIESQNQEIERKSLKQKIDLQLSESHEKQELEVKYKQELENALTEIDKLTRQNQELEHQLQIQKSSNDKLQQEVDNTRQKHIDTQKELTAIKNDFNTAQEEANICKLDNGTLKEQLERYKSDSERYQNEIQQNKIDTEQLLKAIEDTKLNSDSLQTIIRSKEEGILKLQEEISFLKDILNKETTEKEEALKKSLPEDIEKISTLQAQIESNKTKLAEYEEKINKLDQDNEFLQNLLKNKEEVTQLKKRYTYVSNLLTSAKDQNFDPQVINYAENMISDGKSIFTKDDLNSLINEEDLALINQRLPSMPNDYDTYNLSRTNSEAISFKNFNDSPVKLQKGPSEVEIKAISDLSTQLEALKKSNKELKEQIEFRNRYIKQLEEANEINMDSMNDSQDNVKDQLAYLEDQKPILNVPEEESFDHSIAADSFSDDGGLELIEKEDMLQYLHTVSNMMEDML</sequence>
<feature type="coiled-coil region" evidence="1">
    <location>
        <begin position="184"/>
        <end position="358"/>
    </location>
</feature>
<feature type="region of interest" description="Disordered" evidence="2">
    <location>
        <begin position="1"/>
        <end position="22"/>
    </location>
</feature>
<reference evidence="3" key="1">
    <citation type="submission" date="2023-07" db="EMBL/GenBank/DDBJ databases">
        <authorList>
            <consortium name="AG Swart"/>
            <person name="Singh M."/>
            <person name="Singh A."/>
            <person name="Seah K."/>
            <person name="Emmerich C."/>
        </authorList>
    </citation>
    <scope>NUCLEOTIDE SEQUENCE</scope>
    <source>
        <strain evidence="3">DP1</strain>
    </source>
</reference>
<evidence type="ECO:0000313" key="3">
    <source>
        <dbReference type="EMBL" id="CAI2359180.1"/>
    </source>
</evidence>
<feature type="region of interest" description="Disordered" evidence="2">
    <location>
        <begin position="48"/>
        <end position="73"/>
    </location>
</feature>
<evidence type="ECO:0000256" key="1">
    <source>
        <dbReference type="SAM" id="Coils"/>
    </source>
</evidence>
<keyword evidence="1" id="KW-0175">Coiled coil</keyword>
<name>A0AAD1U0N9_EUPCR</name>
<dbReference type="PANTHER" id="PTHR47357:SF1">
    <property type="entry name" value="SPINDLE POLE BODY COMPONENT 110"/>
    <property type="match status" value="1"/>
</dbReference>
<dbReference type="PANTHER" id="PTHR47357">
    <property type="entry name" value="COP1-INTERACTIVE PROTEIN 1"/>
    <property type="match status" value="1"/>
</dbReference>
<evidence type="ECO:0000313" key="4">
    <source>
        <dbReference type="Proteomes" id="UP001295684"/>
    </source>
</evidence>
<gene>
    <name evidence="3" type="ORF">ECRASSUSDP1_LOCUS465</name>
</gene>
<dbReference type="GO" id="GO:0005200">
    <property type="term" value="F:structural constituent of cytoskeleton"/>
    <property type="evidence" value="ECO:0007669"/>
    <property type="project" value="TreeGrafter"/>
</dbReference>
<organism evidence="3 4">
    <name type="scientific">Euplotes crassus</name>
    <dbReference type="NCBI Taxonomy" id="5936"/>
    <lineage>
        <taxon>Eukaryota</taxon>
        <taxon>Sar</taxon>
        <taxon>Alveolata</taxon>
        <taxon>Ciliophora</taxon>
        <taxon>Intramacronucleata</taxon>
        <taxon>Spirotrichea</taxon>
        <taxon>Hypotrichia</taxon>
        <taxon>Euplotida</taxon>
        <taxon>Euplotidae</taxon>
        <taxon>Moneuplotes</taxon>
    </lineage>
</organism>
<feature type="coiled-coil region" evidence="1">
    <location>
        <begin position="570"/>
        <end position="604"/>
    </location>
</feature>